<organism evidence="1 2">
    <name type="scientific">Rhizopogon vinicolor AM-OR11-026</name>
    <dbReference type="NCBI Taxonomy" id="1314800"/>
    <lineage>
        <taxon>Eukaryota</taxon>
        <taxon>Fungi</taxon>
        <taxon>Dikarya</taxon>
        <taxon>Basidiomycota</taxon>
        <taxon>Agaricomycotina</taxon>
        <taxon>Agaricomycetes</taxon>
        <taxon>Agaricomycetidae</taxon>
        <taxon>Boletales</taxon>
        <taxon>Suillineae</taxon>
        <taxon>Rhizopogonaceae</taxon>
        <taxon>Rhizopogon</taxon>
    </lineage>
</organism>
<evidence type="ECO:0000313" key="1">
    <source>
        <dbReference type="EMBL" id="OAX40999.1"/>
    </source>
</evidence>
<gene>
    <name evidence="1" type="ORF">K503DRAFT_554078</name>
</gene>
<proteinExistence type="predicted"/>
<name>A0A1B7N831_9AGAM</name>
<keyword evidence="2" id="KW-1185">Reference proteome</keyword>
<dbReference type="Proteomes" id="UP000092154">
    <property type="component" value="Unassembled WGS sequence"/>
</dbReference>
<dbReference type="EMBL" id="KV448193">
    <property type="protein sequence ID" value="OAX40999.1"/>
    <property type="molecule type" value="Genomic_DNA"/>
</dbReference>
<sequence length="158" mass="18425">MALRSLTGTSREIEDTGFVLVKICQDHGLVFLTSVHQNECAGFRRGQEIFFLGPGRLDGECSYGALPNADRYKHCERRYENIAGEKNTITVAWNQYVNRKTKKSTILAAFSPQSRPWMRFFPVRRFEIIIRQRTEKICTWQSSVRETRLKYTVRIITD</sequence>
<evidence type="ECO:0000313" key="2">
    <source>
        <dbReference type="Proteomes" id="UP000092154"/>
    </source>
</evidence>
<dbReference type="AlphaFoldDB" id="A0A1B7N831"/>
<accession>A0A1B7N831</accession>
<protein>
    <submittedName>
        <fullName evidence="1">Uncharacterized protein</fullName>
    </submittedName>
</protein>
<reference evidence="1 2" key="1">
    <citation type="submission" date="2016-06" db="EMBL/GenBank/DDBJ databases">
        <title>Comparative genomics of the ectomycorrhizal sister species Rhizopogon vinicolor and Rhizopogon vesiculosus (Basidiomycota: Boletales) reveals a divergence of the mating type B locus.</title>
        <authorList>
            <consortium name="DOE Joint Genome Institute"/>
            <person name="Mujic A.B."/>
            <person name="Kuo A."/>
            <person name="Tritt A."/>
            <person name="Lipzen A."/>
            <person name="Chen C."/>
            <person name="Johnson J."/>
            <person name="Sharma A."/>
            <person name="Barry K."/>
            <person name="Grigoriev I.V."/>
            <person name="Spatafora J.W."/>
        </authorList>
    </citation>
    <scope>NUCLEOTIDE SEQUENCE [LARGE SCALE GENOMIC DNA]</scope>
    <source>
        <strain evidence="1 2">AM-OR11-026</strain>
    </source>
</reference>
<dbReference type="InParanoid" id="A0A1B7N831"/>